<dbReference type="Proteomes" id="UP001179952">
    <property type="component" value="Unassembled WGS sequence"/>
</dbReference>
<evidence type="ECO:0000256" key="7">
    <source>
        <dbReference type="ARBA" id="ARBA00038168"/>
    </source>
</evidence>
<keyword evidence="4 8" id="KW-0479">Metal-binding</keyword>
<dbReference type="Gene3D" id="3.10.120.10">
    <property type="entry name" value="Cytochrome b5-like heme/steroid binding domain"/>
    <property type="match status" value="1"/>
</dbReference>
<dbReference type="AlphaFoldDB" id="A0AAV9AQ29"/>
<evidence type="ECO:0000259" key="9">
    <source>
        <dbReference type="PROSITE" id="PS50255"/>
    </source>
</evidence>
<evidence type="ECO:0000313" key="11">
    <source>
        <dbReference type="Proteomes" id="UP001179952"/>
    </source>
</evidence>
<keyword evidence="2 8" id="KW-0349">Heme</keyword>
<reference evidence="10" key="2">
    <citation type="submission" date="2023-06" db="EMBL/GenBank/DDBJ databases">
        <authorList>
            <person name="Ma L."/>
            <person name="Liu K.-W."/>
            <person name="Li Z."/>
            <person name="Hsiao Y.-Y."/>
            <person name="Qi Y."/>
            <person name="Fu T."/>
            <person name="Tang G."/>
            <person name="Zhang D."/>
            <person name="Sun W.-H."/>
            <person name="Liu D.-K."/>
            <person name="Li Y."/>
            <person name="Chen G.-Z."/>
            <person name="Liu X.-D."/>
            <person name="Liao X.-Y."/>
            <person name="Jiang Y.-T."/>
            <person name="Yu X."/>
            <person name="Hao Y."/>
            <person name="Huang J."/>
            <person name="Zhao X.-W."/>
            <person name="Ke S."/>
            <person name="Chen Y.-Y."/>
            <person name="Wu W.-L."/>
            <person name="Hsu J.-L."/>
            <person name="Lin Y.-F."/>
            <person name="Huang M.-D."/>
            <person name="Li C.-Y."/>
            <person name="Huang L."/>
            <person name="Wang Z.-W."/>
            <person name="Zhao X."/>
            <person name="Zhong W.-Y."/>
            <person name="Peng D.-H."/>
            <person name="Ahmad S."/>
            <person name="Lan S."/>
            <person name="Zhang J.-S."/>
            <person name="Tsai W.-C."/>
            <person name="Van De Peer Y."/>
            <person name="Liu Z.-J."/>
        </authorList>
    </citation>
    <scope>NUCLEOTIDE SEQUENCE</scope>
    <source>
        <strain evidence="10">SCP</strain>
        <tissue evidence="10">Leaves</tissue>
    </source>
</reference>
<dbReference type="GO" id="GO:0016020">
    <property type="term" value="C:membrane"/>
    <property type="evidence" value="ECO:0007669"/>
    <property type="project" value="UniProtKB-SubCell"/>
</dbReference>
<dbReference type="Pfam" id="PF00173">
    <property type="entry name" value="Cyt-b5"/>
    <property type="match status" value="1"/>
</dbReference>
<dbReference type="GO" id="GO:0020037">
    <property type="term" value="F:heme binding"/>
    <property type="evidence" value="ECO:0007669"/>
    <property type="project" value="UniProtKB-UniRule"/>
</dbReference>
<dbReference type="InterPro" id="IPR050668">
    <property type="entry name" value="Cytochrome_b5"/>
</dbReference>
<dbReference type="SMART" id="SM01117">
    <property type="entry name" value="Cyt-b5"/>
    <property type="match status" value="1"/>
</dbReference>
<feature type="domain" description="Cytochrome b5 heme-binding" evidence="9">
    <location>
        <begin position="4"/>
        <end position="81"/>
    </location>
</feature>
<dbReference type="PROSITE" id="PS50255">
    <property type="entry name" value="CYTOCHROME_B5_2"/>
    <property type="match status" value="1"/>
</dbReference>
<comment type="similarity">
    <text evidence="7 8">Belongs to the cytochrome b5 family.</text>
</comment>
<dbReference type="InterPro" id="IPR036400">
    <property type="entry name" value="Cyt_B5-like_heme/steroid_sf"/>
</dbReference>
<keyword evidence="5 8" id="KW-0408">Iron</keyword>
<dbReference type="FunFam" id="3.10.120.10:FF:000002">
    <property type="entry name" value="Cytochrome b5 type B"/>
    <property type="match status" value="1"/>
</dbReference>
<dbReference type="InterPro" id="IPR001199">
    <property type="entry name" value="Cyt_B5-like_heme/steroid-bd"/>
</dbReference>
<dbReference type="PANTHER" id="PTHR19359">
    <property type="entry name" value="CYTOCHROME B5"/>
    <property type="match status" value="1"/>
</dbReference>
<evidence type="ECO:0000256" key="5">
    <source>
        <dbReference type="ARBA" id="ARBA00023004"/>
    </source>
</evidence>
<evidence type="ECO:0000256" key="6">
    <source>
        <dbReference type="ARBA" id="ARBA00023136"/>
    </source>
</evidence>
<sequence>MEEVKKFSLSEVTLHSSKKDCWLVIHDKVYDVTKFLEDHPGGEDVLIHASANGDATDSFEDVGHSSTATAMMMSFQIGVLDSYDAGSDAGASAGVAGSAFAAPKTNPTAAPNYSLSDYLLPLLILVVATAAWYYLTVVNKA</sequence>
<evidence type="ECO:0000256" key="2">
    <source>
        <dbReference type="ARBA" id="ARBA00022617"/>
    </source>
</evidence>
<name>A0AAV9AQ29_ACOGR</name>
<keyword evidence="11" id="KW-1185">Reference proteome</keyword>
<comment type="subcellular location">
    <subcellularLocation>
        <location evidence="1">Membrane</location>
    </subcellularLocation>
</comment>
<evidence type="ECO:0000256" key="3">
    <source>
        <dbReference type="ARBA" id="ARBA00022692"/>
    </source>
</evidence>
<dbReference type="PANTHER" id="PTHR19359:SF101">
    <property type="entry name" value="CYTOCHROME B5-LIKE HEME_STEROID BINDING DOMAIN CONTAINING PROTEIN, EXPRESSED"/>
    <property type="match status" value="1"/>
</dbReference>
<feature type="transmembrane region" description="Helical" evidence="8">
    <location>
        <begin position="118"/>
        <end position="135"/>
    </location>
</feature>
<keyword evidence="6 8" id="KW-0472">Membrane</keyword>
<dbReference type="SUPFAM" id="SSF55856">
    <property type="entry name" value="Cytochrome b5-like heme/steroid binding domain"/>
    <property type="match status" value="1"/>
</dbReference>
<comment type="caution">
    <text evidence="10">The sequence shown here is derived from an EMBL/GenBank/DDBJ whole genome shotgun (WGS) entry which is preliminary data.</text>
</comment>
<keyword evidence="3 8" id="KW-0812">Transmembrane</keyword>
<dbReference type="EMBL" id="JAUJYN010000007">
    <property type="protein sequence ID" value="KAK1266197.1"/>
    <property type="molecule type" value="Genomic_DNA"/>
</dbReference>
<evidence type="ECO:0000256" key="1">
    <source>
        <dbReference type="ARBA" id="ARBA00004370"/>
    </source>
</evidence>
<dbReference type="PRINTS" id="PR00363">
    <property type="entry name" value="CYTOCHROMEB5"/>
</dbReference>
<dbReference type="GO" id="GO:0046872">
    <property type="term" value="F:metal ion binding"/>
    <property type="evidence" value="ECO:0007669"/>
    <property type="project" value="UniProtKB-UniRule"/>
</dbReference>
<keyword evidence="8" id="KW-1133">Transmembrane helix</keyword>
<accession>A0AAV9AQ29</accession>
<protein>
    <submittedName>
        <fullName evidence="10">Cytochrome B5 isoform D</fullName>
    </submittedName>
</protein>
<evidence type="ECO:0000256" key="8">
    <source>
        <dbReference type="RuleBase" id="RU362121"/>
    </source>
</evidence>
<dbReference type="InterPro" id="IPR018506">
    <property type="entry name" value="Cyt_B5_heme-BS"/>
</dbReference>
<evidence type="ECO:0000256" key="4">
    <source>
        <dbReference type="ARBA" id="ARBA00022723"/>
    </source>
</evidence>
<reference evidence="10" key="1">
    <citation type="journal article" date="2023" name="Nat. Commun.">
        <title>Diploid and tetraploid genomes of Acorus and the evolution of monocots.</title>
        <authorList>
            <person name="Ma L."/>
            <person name="Liu K.W."/>
            <person name="Li Z."/>
            <person name="Hsiao Y.Y."/>
            <person name="Qi Y."/>
            <person name="Fu T."/>
            <person name="Tang G.D."/>
            <person name="Zhang D."/>
            <person name="Sun W.H."/>
            <person name="Liu D.K."/>
            <person name="Li Y."/>
            <person name="Chen G.Z."/>
            <person name="Liu X.D."/>
            <person name="Liao X.Y."/>
            <person name="Jiang Y.T."/>
            <person name="Yu X."/>
            <person name="Hao Y."/>
            <person name="Huang J."/>
            <person name="Zhao X.W."/>
            <person name="Ke S."/>
            <person name="Chen Y.Y."/>
            <person name="Wu W.L."/>
            <person name="Hsu J.L."/>
            <person name="Lin Y.F."/>
            <person name="Huang M.D."/>
            <person name="Li C.Y."/>
            <person name="Huang L."/>
            <person name="Wang Z.W."/>
            <person name="Zhao X."/>
            <person name="Zhong W.Y."/>
            <person name="Peng D.H."/>
            <person name="Ahmad S."/>
            <person name="Lan S."/>
            <person name="Zhang J.S."/>
            <person name="Tsai W.C."/>
            <person name="Van de Peer Y."/>
            <person name="Liu Z.J."/>
        </authorList>
    </citation>
    <scope>NUCLEOTIDE SEQUENCE</scope>
    <source>
        <strain evidence="10">SCP</strain>
    </source>
</reference>
<proteinExistence type="inferred from homology"/>
<gene>
    <name evidence="10" type="ORF">QJS04_geneDACA015588</name>
</gene>
<organism evidence="10 11">
    <name type="scientific">Acorus gramineus</name>
    <name type="common">Dwarf sweet flag</name>
    <dbReference type="NCBI Taxonomy" id="55184"/>
    <lineage>
        <taxon>Eukaryota</taxon>
        <taxon>Viridiplantae</taxon>
        <taxon>Streptophyta</taxon>
        <taxon>Embryophyta</taxon>
        <taxon>Tracheophyta</taxon>
        <taxon>Spermatophyta</taxon>
        <taxon>Magnoliopsida</taxon>
        <taxon>Liliopsida</taxon>
        <taxon>Acoraceae</taxon>
        <taxon>Acorus</taxon>
    </lineage>
</organism>
<evidence type="ECO:0000313" key="10">
    <source>
        <dbReference type="EMBL" id="KAK1266197.1"/>
    </source>
</evidence>
<dbReference type="PROSITE" id="PS00191">
    <property type="entry name" value="CYTOCHROME_B5_1"/>
    <property type="match status" value="1"/>
</dbReference>